<keyword evidence="3" id="KW-1185">Reference proteome</keyword>
<dbReference type="Proteomes" id="UP000187609">
    <property type="component" value="Unassembled WGS sequence"/>
</dbReference>
<evidence type="ECO:0000313" key="3">
    <source>
        <dbReference type="Proteomes" id="UP000187609"/>
    </source>
</evidence>
<protein>
    <submittedName>
        <fullName evidence="2">Uncharacterized protein</fullName>
    </submittedName>
</protein>
<feature type="region of interest" description="Disordered" evidence="1">
    <location>
        <begin position="1"/>
        <end position="135"/>
    </location>
</feature>
<comment type="caution">
    <text evidence="2">The sequence shown here is derived from an EMBL/GenBank/DDBJ whole genome shotgun (WGS) entry which is preliminary data.</text>
</comment>
<reference evidence="2" key="1">
    <citation type="submission" date="2016-11" db="EMBL/GenBank/DDBJ databases">
        <title>The genome of Nicotiana attenuata.</title>
        <authorList>
            <person name="Xu S."/>
            <person name="Brockmoeller T."/>
            <person name="Gaquerel E."/>
            <person name="Navarro A."/>
            <person name="Kuhl H."/>
            <person name="Gase K."/>
            <person name="Ling Z."/>
            <person name="Zhou W."/>
            <person name="Kreitzer C."/>
            <person name="Stanke M."/>
            <person name="Tang H."/>
            <person name="Lyons E."/>
            <person name="Pandey P."/>
            <person name="Pandey S.P."/>
            <person name="Timmermann B."/>
            <person name="Baldwin I.T."/>
        </authorList>
    </citation>
    <scope>NUCLEOTIDE SEQUENCE [LARGE SCALE GENOMIC DNA]</scope>
    <source>
        <strain evidence="2">UT</strain>
    </source>
</reference>
<name>A0A1J6KGH5_NICAT</name>
<gene>
    <name evidence="2" type="ORF">A4A49_35979</name>
</gene>
<evidence type="ECO:0000313" key="2">
    <source>
        <dbReference type="EMBL" id="OIT20999.1"/>
    </source>
</evidence>
<proteinExistence type="predicted"/>
<organism evidence="2 3">
    <name type="scientific">Nicotiana attenuata</name>
    <name type="common">Coyote tobacco</name>
    <dbReference type="NCBI Taxonomy" id="49451"/>
    <lineage>
        <taxon>Eukaryota</taxon>
        <taxon>Viridiplantae</taxon>
        <taxon>Streptophyta</taxon>
        <taxon>Embryophyta</taxon>
        <taxon>Tracheophyta</taxon>
        <taxon>Spermatophyta</taxon>
        <taxon>Magnoliopsida</taxon>
        <taxon>eudicotyledons</taxon>
        <taxon>Gunneridae</taxon>
        <taxon>Pentapetalae</taxon>
        <taxon>asterids</taxon>
        <taxon>lamiids</taxon>
        <taxon>Solanales</taxon>
        <taxon>Solanaceae</taxon>
        <taxon>Nicotianoideae</taxon>
        <taxon>Nicotianeae</taxon>
        <taxon>Nicotiana</taxon>
    </lineage>
</organism>
<dbReference type="EMBL" id="MJEQ01004692">
    <property type="protein sequence ID" value="OIT20999.1"/>
    <property type="molecule type" value="Genomic_DNA"/>
</dbReference>
<accession>A0A1J6KGH5</accession>
<dbReference type="AlphaFoldDB" id="A0A1J6KGH5"/>
<sequence length="215" mass="24413">MAATRKTSKQQERDNNNKQPPKKPTGKATRAPKPPNKRKRTEKAKELPTRQLVDESEQKEEEPLVRRTVKRGITTTSSNPPSKGIEIREPVPHQSQPSKQSNSKDKGKHKAVVESEFESDSDDELPHIDMSDEDEGEPIDRAAWEEKFVSDKANQAYDKILGSKKYIPEKPINIGALKKKYPDFLKSIREVQQWGPILKGHGKANLTIVRELYAN</sequence>
<evidence type="ECO:0000256" key="1">
    <source>
        <dbReference type="SAM" id="MobiDB-lite"/>
    </source>
</evidence>
<dbReference type="Gramene" id="OIT20999">
    <property type="protein sequence ID" value="OIT20999"/>
    <property type="gene ID" value="A4A49_35979"/>
</dbReference>